<keyword evidence="7" id="KW-0732">Signal</keyword>
<comment type="cofactor">
    <cofactor evidence="1">
        <name>Zn(2+)</name>
        <dbReference type="ChEBI" id="CHEBI:29105"/>
    </cofactor>
</comment>
<keyword evidence="6" id="KW-0482">Metalloprotease</keyword>
<dbReference type="Gene3D" id="3.30.2010.10">
    <property type="entry name" value="Metalloproteases ('zincins'), catalytic domain"/>
    <property type="match status" value="1"/>
</dbReference>
<dbReference type="Proteomes" id="UP000306147">
    <property type="component" value="Unassembled WGS sequence"/>
</dbReference>
<evidence type="ECO:0000256" key="6">
    <source>
        <dbReference type="ARBA" id="ARBA00023049"/>
    </source>
</evidence>
<evidence type="ECO:0000256" key="4">
    <source>
        <dbReference type="ARBA" id="ARBA00022801"/>
    </source>
</evidence>
<keyword evidence="5" id="KW-0862">Zinc</keyword>
<dbReference type="Gene3D" id="1.25.40.10">
    <property type="entry name" value="Tetratricopeptide repeat domain"/>
    <property type="match status" value="1"/>
</dbReference>
<gene>
    <name evidence="9" type="ORF">E5A73_13005</name>
</gene>
<dbReference type="RefSeq" id="WP_135964281.1">
    <property type="nucleotide sequence ID" value="NZ_SRXT01000005.1"/>
</dbReference>
<dbReference type="InterPro" id="IPR051156">
    <property type="entry name" value="Mito/Outer_Membr_Metalloprot"/>
</dbReference>
<dbReference type="OrthoDB" id="9814887at2"/>
<dbReference type="Pfam" id="PF01435">
    <property type="entry name" value="Peptidase_M48"/>
    <property type="match status" value="1"/>
</dbReference>
<accession>A0A4S1XBA2</accession>
<evidence type="ECO:0000256" key="2">
    <source>
        <dbReference type="ARBA" id="ARBA00022670"/>
    </source>
</evidence>
<dbReference type="GO" id="GO:0051603">
    <property type="term" value="P:proteolysis involved in protein catabolic process"/>
    <property type="evidence" value="ECO:0007669"/>
    <property type="project" value="TreeGrafter"/>
</dbReference>
<comment type="caution">
    <text evidence="9">The sequence shown here is derived from an EMBL/GenBank/DDBJ whole genome shotgun (WGS) entry which is preliminary data.</text>
</comment>
<dbReference type="AlphaFoldDB" id="A0A4S1XBA2"/>
<dbReference type="PANTHER" id="PTHR22726:SF1">
    <property type="entry name" value="METALLOENDOPEPTIDASE OMA1, MITOCHONDRIAL"/>
    <property type="match status" value="1"/>
</dbReference>
<keyword evidence="2" id="KW-0645">Protease</keyword>
<evidence type="ECO:0000256" key="3">
    <source>
        <dbReference type="ARBA" id="ARBA00022723"/>
    </source>
</evidence>
<dbReference type="GO" id="GO:0016020">
    <property type="term" value="C:membrane"/>
    <property type="evidence" value="ECO:0007669"/>
    <property type="project" value="TreeGrafter"/>
</dbReference>
<evidence type="ECO:0000256" key="5">
    <source>
        <dbReference type="ARBA" id="ARBA00022833"/>
    </source>
</evidence>
<dbReference type="InterPro" id="IPR001915">
    <property type="entry name" value="Peptidase_M48"/>
</dbReference>
<keyword evidence="4" id="KW-0378">Hydrolase</keyword>
<name>A0A4S1XBA2_9SPHN</name>
<proteinExistence type="predicted"/>
<dbReference type="EMBL" id="SRXT01000005">
    <property type="protein sequence ID" value="TGX52570.1"/>
    <property type="molecule type" value="Genomic_DNA"/>
</dbReference>
<dbReference type="SUPFAM" id="SSF48452">
    <property type="entry name" value="TPR-like"/>
    <property type="match status" value="1"/>
</dbReference>
<feature type="domain" description="Peptidase M48" evidence="8">
    <location>
        <begin position="38"/>
        <end position="223"/>
    </location>
</feature>
<feature type="signal peptide" evidence="7">
    <location>
        <begin position="1"/>
        <end position="23"/>
    </location>
</feature>
<dbReference type="GO" id="GO:0046872">
    <property type="term" value="F:metal ion binding"/>
    <property type="evidence" value="ECO:0007669"/>
    <property type="project" value="UniProtKB-KW"/>
</dbReference>
<evidence type="ECO:0000256" key="7">
    <source>
        <dbReference type="SAM" id="SignalP"/>
    </source>
</evidence>
<evidence type="ECO:0000256" key="1">
    <source>
        <dbReference type="ARBA" id="ARBA00001947"/>
    </source>
</evidence>
<evidence type="ECO:0000313" key="9">
    <source>
        <dbReference type="EMBL" id="TGX52570.1"/>
    </source>
</evidence>
<organism evidence="9 10">
    <name type="scientific">Sphingomonas gei</name>
    <dbReference type="NCBI Taxonomy" id="1395960"/>
    <lineage>
        <taxon>Bacteria</taxon>
        <taxon>Pseudomonadati</taxon>
        <taxon>Pseudomonadota</taxon>
        <taxon>Alphaproteobacteria</taxon>
        <taxon>Sphingomonadales</taxon>
        <taxon>Sphingomonadaceae</taxon>
        <taxon>Sphingomonas</taxon>
    </lineage>
</organism>
<evidence type="ECO:0000259" key="8">
    <source>
        <dbReference type="Pfam" id="PF01435"/>
    </source>
</evidence>
<dbReference type="InterPro" id="IPR011990">
    <property type="entry name" value="TPR-like_helical_dom_sf"/>
</dbReference>
<feature type="chain" id="PRO_5020606338" evidence="7">
    <location>
        <begin position="24"/>
        <end position="452"/>
    </location>
</feature>
<dbReference type="PANTHER" id="PTHR22726">
    <property type="entry name" value="METALLOENDOPEPTIDASE OMA1"/>
    <property type="match status" value="1"/>
</dbReference>
<dbReference type="CDD" id="cd07324">
    <property type="entry name" value="M48C_Oma1-like"/>
    <property type="match status" value="1"/>
</dbReference>
<protein>
    <submittedName>
        <fullName evidence="9">Tetratricopeptide repeat protein</fullName>
    </submittedName>
</protein>
<keyword evidence="3" id="KW-0479">Metal-binding</keyword>
<reference evidence="9 10" key="1">
    <citation type="submission" date="2019-04" db="EMBL/GenBank/DDBJ databases">
        <title>Sphingomonas psychrotolerans sp. nov., isolated from soil in the Tianshan Mountains, Xinjiang, China.</title>
        <authorList>
            <person name="Luo Y."/>
            <person name="Sheng H."/>
        </authorList>
    </citation>
    <scope>NUCLEOTIDE SEQUENCE [LARGE SCALE GENOMIC DNA]</scope>
    <source>
        <strain evidence="9 10">ZFGT-11</strain>
    </source>
</reference>
<keyword evidence="10" id="KW-1185">Reference proteome</keyword>
<sequence length="452" mass="48689">MKHFAALLALLCLSCFAARPAMAQSILRDAETESLLADMSRPIIIAAGLSPNNVRVVLINDPSINAFVAGGQIVYLHSGLIDAADTANEVQGVIAHEIGHIVGGHAVFQNDGGYTNISILSLLLGAAAMAAGAGEAGTGLLMMGQRAAIGKYLAFSRVQESSADAAGVRFINGAGISGKGMLSFFDKLTAQMHRYGYYSTNPEVDPFAQTHPMSADRVENLKADLQTAPSWGKPIDPNIERRFKRVQAKLRGYVAEPETTLRRYPATDQSAPAHYARAYAYHKSGYPDQAAAETAALVKSAPDDPYFLELEGQILLESGKPVEAIAPLREATQRSNNQPLIAATFGHALLATEDKANLVEAESVLRTAVARDKENPFAWMQLGTVYERKGDEPRTALATAERAHLMGDMRTALVSARSAMANLPQGSIDWVRAQDISMVAQNAMDEEKRKRR</sequence>
<dbReference type="GO" id="GO:0004222">
    <property type="term" value="F:metalloendopeptidase activity"/>
    <property type="evidence" value="ECO:0007669"/>
    <property type="project" value="InterPro"/>
</dbReference>
<evidence type="ECO:0000313" key="10">
    <source>
        <dbReference type="Proteomes" id="UP000306147"/>
    </source>
</evidence>